<name>D2R9I0_PIRSD</name>
<evidence type="ECO:0000313" key="4">
    <source>
        <dbReference type="Proteomes" id="UP000001887"/>
    </source>
</evidence>
<protein>
    <recommendedName>
        <fullName evidence="2">Pyrrolo-quinoline quinone repeat domain-containing protein</fullName>
    </recommendedName>
</protein>
<dbReference type="eggNOG" id="COG1520">
    <property type="taxonomic scope" value="Bacteria"/>
</dbReference>
<evidence type="ECO:0000256" key="1">
    <source>
        <dbReference type="SAM" id="SignalP"/>
    </source>
</evidence>
<dbReference type="Gene3D" id="2.40.10.480">
    <property type="match status" value="1"/>
</dbReference>
<organism evidence="3 4">
    <name type="scientific">Pirellula staleyi (strain ATCC 27377 / DSM 6068 / ICPB 4128)</name>
    <name type="common">Pirella staleyi</name>
    <dbReference type="NCBI Taxonomy" id="530564"/>
    <lineage>
        <taxon>Bacteria</taxon>
        <taxon>Pseudomonadati</taxon>
        <taxon>Planctomycetota</taxon>
        <taxon>Planctomycetia</taxon>
        <taxon>Pirellulales</taxon>
        <taxon>Pirellulaceae</taxon>
        <taxon>Pirellula</taxon>
    </lineage>
</organism>
<dbReference type="HOGENOM" id="CLU_027480_2_1_0"/>
<feature type="signal peptide" evidence="1">
    <location>
        <begin position="1"/>
        <end position="20"/>
    </location>
</feature>
<dbReference type="InterPro" id="IPR018391">
    <property type="entry name" value="PQQ_b-propeller_rpt"/>
</dbReference>
<gene>
    <name evidence="3" type="ordered locus">Psta_3066</name>
</gene>
<dbReference type="AlphaFoldDB" id="D2R9I0"/>
<dbReference type="InterPro" id="IPR015943">
    <property type="entry name" value="WD40/YVTN_repeat-like_dom_sf"/>
</dbReference>
<keyword evidence="4" id="KW-1185">Reference proteome</keyword>
<sequence precursor="true">MTKACYALLLILLLGNLASAENWPAWRGPTGQGFSEEINIPLTWGPDENVKWKVPLENPGNSTPVIWGDKLFLTQANKGGSQRSLLCLAREGGKLLWQKDVAYVEKERNWNETWYCNASPVLDGERVIVCFGSAGLYCFDFDGKELWKRTDLGMWEHPFGNGASPILFGDLVIQWCGPNESKGRNFLLAVKKQNGQTVWETERTEGSWSTPLIAQVDGKDQLLLGHSRDVKSAPEEKTGFLYGFDPGTGAEIWKCQGLNSYCYASPLYSDGIAVGMSGYGGSALAVKLEGPGDITASRLWLHPRNTQRVGSGLIVKGYVYVVDENGVPRCYDLKTGEEQWKIEKRPGSGASTWGSMVHVDGRLYVLMRNGETLVMAAKPTFELLAVNKLGGSTNSSLAISSEQVFVRTFTHLWCIEGKR</sequence>
<proteinExistence type="predicted"/>
<evidence type="ECO:0000313" key="3">
    <source>
        <dbReference type="EMBL" id="ADB17730.1"/>
    </source>
</evidence>
<keyword evidence="1" id="KW-0732">Signal</keyword>
<feature type="chain" id="PRO_5003036309" description="Pyrrolo-quinoline quinone repeat domain-containing protein" evidence="1">
    <location>
        <begin position="21"/>
        <end position="419"/>
    </location>
</feature>
<reference evidence="3 4" key="1">
    <citation type="journal article" date="2009" name="Stand. Genomic Sci.">
        <title>Complete genome sequence of Pirellula staleyi type strain (ATCC 27377).</title>
        <authorList>
            <person name="Clum A."/>
            <person name="Tindall B.J."/>
            <person name="Sikorski J."/>
            <person name="Ivanova N."/>
            <person name="Mavrommatis K."/>
            <person name="Lucas S."/>
            <person name="Glavina del Rio T."/>
            <person name="Nolan M."/>
            <person name="Chen F."/>
            <person name="Tice H."/>
            <person name="Pitluck S."/>
            <person name="Cheng J.F."/>
            <person name="Chertkov O."/>
            <person name="Brettin T."/>
            <person name="Han C."/>
            <person name="Detter J.C."/>
            <person name="Kuske C."/>
            <person name="Bruce D."/>
            <person name="Goodwin L."/>
            <person name="Ovchinikova G."/>
            <person name="Pati A."/>
            <person name="Mikhailova N."/>
            <person name="Chen A."/>
            <person name="Palaniappan K."/>
            <person name="Land M."/>
            <person name="Hauser L."/>
            <person name="Chang Y.J."/>
            <person name="Jeffries C.D."/>
            <person name="Chain P."/>
            <person name="Rohde M."/>
            <person name="Goker M."/>
            <person name="Bristow J."/>
            <person name="Eisen J.A."/>
            <person name="Markowitz V."/>
            <person name="Hugenholtz P."/>
            <person name="Kyrpides N.C."/>
            <person name="Klenk H.P."/>
            <person name="Lapidus A."/>
        </authorList>
    </citation>
    <scope>NUCLEOTIDE SEQUENCE [LARGE SCALE GENOMIC DNA]</scope>
    <source>
        <strain evidence="4">ATCC 27377 / DSM 6068 / ICPB 4128</strain>
    </source>
</reference>
<dbReference type="OrthoDB" id="244732at2"/>
<dbReference type="Gene3D" id="2.130.10.10">
    <property type="entry name" value="YVTN repeat-like/Quinoprotein amine dehydrogenase"/>
    <property type="match status" value="1"/>
</dbReference>
<evidence type="ECO:0000259" key="2">
    <source>
        <dbReference type="Pfam" id="PF13360"/>
    </source>
</evidence>
<dbReference type="Pfam" id="PF13360">
    <property type="entry name" value="PQQ_2"/>
    <property type="match status" value="1"/>
</dbReference>
<dbReference type="Proteomes" id="UP000001887">
    <property type="component" value="Chromosome"/>
</dbReference>
<dbReference type="InterPro" id="IPR011047">
    <property type="entry name" value="Quinoprotein_ADH-like_sf"/>
</dbReference>
<feature type="domain" description="Pyrrolo-quinoline quinone repeat" evidence="2">
    <location>
        <begin position="85"/>
        <end position="341"/>
    </location>
</feature>
<accession>D2R9I0</accession>
<dbReference type="EMBL" id="CP001848">
    <property type="protein sequence ID" value="ADB17730.1"/>
    <property type="molecule type" value="Genomic_DNA"/>
</dbReference>
<dbReference type="KEGG" id="psl:Psta_3066"/>
<dbReference type="PANTHER" id="PTHR34512:SF30">
    <property type="entry name" value="OUTER MEMBRANE PROTEIN ASSEMBLY FACTOR BAMB"/>
    <property type="match status" value="1"/>
</dbReference>
<dbReference type="PANTHER" id="PTHR34512">
    <property type="entry name" value="CELL SURFACE PROTEIN"/>
    <property type="match status" value="1"/>
</dbReference>
<dbReference type="SUPFAM" id="SSF50998">
    <property type="entry name" value="Quinoprotein alcohol dehydrogenase-like"/>
    <property type="match status" value="1"/>
</dbReference>
<dbReference type="STRING" id="530564.Psta_3066"/>
<dbReference type="InterPro" id="IPR002372">
    <property type="entry name" value="PQQ_rpt_dom"/>
</dbReference>
<dbReference type="SMART" id="SM00564">
    <property type="entry name" value="PQQ"/>
    <property type="match status" value="4"/>
</dbReference>